<dbReference type="NCBIfam" id="TIGR03132">
    <property type="entry name" value="malonate_mdcB"/>
    <property type="match status" value="1"/>
</dbReference>
<dbReference type="GO" id="GO:0046917">
    <property type="term" value="F:triphosphoribosyl-dephospho-CoA synthase activity"/>
    <property type="evidence" value="ECO:0007669"/>
    <property type="project" value="UniProtKB-EC"/>
</dbReference>
<evidence type="ECO:0000256" key="5">
    <source>
        <dbReference type="HAMAP-Rule" id="MF_01883"/>
    </source>
</evidence>
<keyword evidence="4 5" id="KW-0067">ATP-binding</keyword>
<dbReference type="Gene3D" id="1.10.4200.10">
    <property type="entry name" value="Triphosphoribosyl-dephospho-CoA protein"/>
    <property type="match status" value="2"/>
</dbReference>
<gene>
    <name evidence="5 6" type="primary">mdcB</name>
    <name evidence="6" type="ORF">IXC47_10445</name>
</gene>
<keyword evidence="2 5" id="KW-0808">Transferase</keyword>
<dbReference type="EMBL" id="JADOEL010000007">
    <property type="protein sequence ID" value="MBF8178101.1"/>
    <property type="molecule type" value="Genomic_DNA"/>
</dbReference>
<reference evidence="6 7" key="1">
    <citation type="submission" date="2020-11" db="EMBL/GenBank/DDBJ databases">
        <title>WGS of Herminiimonas contaminans strain Marseille-Q4544 isolated from planarians Schmidtea mediterranea.</title>
        <authorList>
            <person name="Kangale L."/>
        </authorList>
    </citation>
    <scope>NUCLEOTIDE SEQUENCE [LARGE SCALE GENOMIC DNA]</scope>
    <source>
        <strain evidence="6 7">Marseille-Q4544</strain>
    </source>
</reference>
<dbReference type="GO" id="GO:0016757">
    <property type="term" value="F:glycosyltransferase activity"/>
    <property type="evidence" value="ECO:0007669"/>
    <property type="project" value="UniProtKB-KW"/>
</dbReference>
<dbReference type="PANTHER" id="PTHR30201">
    <property type="entry name" value="TRIPHOSPHORIBOSYL-DEPHOSPHO-COA SYNTHASE"/>
    <property type="match status" value="1"/>
</dbReference>
<evidence type="ECO:0000313" key="7">
    <source>
        <dbReference type="Proteomes" id="UP000657372"/>
    </source>
</evidence>
<keyword evidence="7" id="KW-1185">Reference proteome</keyword>
<dbReference type="Proteomes" id="UP000657372">
    <property type="component" value="Unassembled WGS sequence"/>
</dbReference>
<dbReference type="Pfam" id="PF01874">
    <property type="entry name" value="CitG"/>
    <property type="match status" value="1"/>
</dbReference>
<proteinExistence type="inferred from homology"/>
<dbReference type="PANTHER" id="PTHR30201:SF2">
    <property type="entry name" value="2-(5''-TRIPHOSPHORIBOSYL)-3'-DEPHOSPHOCOENZYME-A SYNTHASE"/>
    <property type="match status" value="1"/>
</dbReference>
<keyword evidence="3 5" id="KW-0547">Nucleotide-binding</keyword>
<organism evidence="6 7">
    <name type="scientific">Herminiimonas contaminans</name>
    <dbReference type="NCBI Taxonomy" id="1111140"/>
    <lineage>
        <taxon>Bacteria</taxon>
        <taxon>Pseudomonadati</taxon>
        <taxon>Pseudomonadota</taxon>
        <taxon>Betaproteobacteria</taxon>
        <taxon>Burkholderiales</taxon>
        <taxon>Oxalobacteraceae</taxon>
        <taxon>Herminiimonas</taxon>
    </lineage>
</organism>
<dbReference type="EC" id="2.4.2.52" evidence="5"/>
<evidence type="ECO:0000256" key="1">
    <source>
        <dbReference type="ARBA" id="ARBA00001210"/>
    </source>
</evidence>
<comment type="catalytic activity">
    <reaction evidence="1 5">
        <text>3'-dephospho-CoA + ATP = 2'-(5''-triphospho-alpha-D-ribosyl)-3'-dephospho-CoA + adenine</text>
        <dbReference type="Rhea" id="RHEA:15117"/>
        <dbReference type="ChEBI" id="CHEBI:16708"/>
        <dbReference type="ChEBI" id="CHEBI:30616"/>
        <dbReference type="ChEBI" id="CHEBI:57328"/>
        <dbReference type="ChEBI" id="CHEBI:61378"/>
        <dbReference type="EC" id="2.4.2.52"/>
    </reaction>
</comment>
<protein>
    <recommendedName>
        <fullName evidence="5">Probable 2-(5''-triphosphoribosyl)-3'-dephosphocoenzyme-A synthase</fullName>
        <shortName evidence="5">2-(5''-triphosphoribosyl)-3'-dephospho-CoA synthase</shortName>
        <ecNumber evidence="5">2.4.2.52</ecNumber>
    </recommendedName>
</protein>
<keyword evidence="6" id="KW-0328">Glycosyltransferase</keyword>
<comment type="function">
    <text evidence="5">Involved in the formation of 2-(5''-phosphoribosyl)-3'-dephosphocoenzyme-A, the prosthetic group of the acyl-carrier protein of the malonate decarboxylase.</text>
</comment>
<dbReference type="HAMAP" id="MF_01883">
    <property type="entry name" value="MdcB"/>
    <property type="match status" value="1"/>
</dbReference>
<comment type="similarity">
    <text evidence="5">Belongs to the CitG/MdcB family.</text>
</comment>
<evidence type="ECO:0000313" key="6">
    <source>
        <dbReference type="EMBL" id="MBF8178101.1"/>
    </source>
</evidence>
<name>A0ABS0ETD2_9BURK</name>
<accession>A0ABS0ETD2</accession>
<evidence type="ECO:0000256" key="3">
    <source>
        <dbReference type="ARBA" id="ARBA00022741"/>
    </source>
</evidence>
<dbReference type="InterPro" id="IPR002736">
    <property type="entry name" value="CitG"/>
</dbReference>
<sequence length="285" mass="30140">MALIASTVYRLRTQQVARAAVRALYDEMCLYPKPGLVSKTDNGSHDDMQAATFIKSLFSLRHYFAAIYQAGTRDADFAELTRLGIAAEATMLRATAGVNTHRGAIFNLGLLCAALGKADAAALPNADLAQIVIDSWGADIKLADSKDMSSSHGNLVCRKYAVGGARGEAAAGFPHVFKIGLPTLVAIHQAGGNAVAARCQSFFAIMAALEDTNLLHRAGADGLHYARTSAISFLAEGGVFAANWLQRAKHIHQVFVARRLSPGGSADLLAATLFIAALTERTAVI</sequence>
<evidence type="ECO:0000256" key="2">
    <source>
        <dbReference type="ARBA" id="ARBA00022679"/>
    </source>
</evidence>
<evidence type="ECO:0000256" key="4">
    <source>
        <dbReference type="ARBA" id="ARBA00022840"/>
    </source>
</evidence>
<dbReference type="InterPro" id="IPR017555">
    <property type="entry name" value="TriPribosyl-deP-CoA_syn"/>
</dbReference>
<comment type="caution">
    <text evidence="6">The sequence shown here is derived from an EMBL/GenBank/DDBJ whole genome shotgun (WGS) entry which is preliminary data.</text>
</comment>